<keyword evidence="5" id="KW-0229">DNA integration</keyword>
<evidence type="ECO:0000256" key="7">
    <source>
        <dbReference type="ARBA" id="ARBA00023172"/>
    </source>
</evidence>
<evidence type="ECO:0000256" key="9">
    <source>
        <dbReference type="PROSITE-ProRule" id="PRU01248"/>
    </source>
</evidence>
<dbReference type="Pfam" id="PF00589">
    <property type="entry name" value="Phage_integrase"/>
    <property type="match status" value="1"/>
</dbReference>
<keyword evidence="4" id="KW-0159">Chromosome partition</keyword>
<gene>
    <name evidence="12" type="ORF">DCCM_4548</name>
</gene>
<evidence type="ECO:0000256" key="2">
    <source>
        <dbReference type="ARBA" id="ARBA00022490"/>
    </source>
</evidence>
<keyword evidence="2" id="KW-0963">Cytoplasm</keyword>
<dbReference type="GO" id="GO:0006310">
    <property type="term" value="P:DNA recombination"/>
    <property type="evidence" value="ECO:0007669"/>
    <property type="project" value="UniProtKB-KW"/>
</dbReference>
<dbReference type="PANTHER" id="PTHR30349:SF77">
    <property type="entry name" value="TYROSINE RECOMBINASE XERC"/>
    <property type="match status" value="1"/>
</dbReference>
<evidence type="ECO:0000256" key="8">
    <source>
        <dbReference type="ARBA" id="ARBA00023306"/>
    </source>
</evidence>
<dbReference type="OrthoDB" id="184666at2"/>
<evidence type="ECO:0000259" key="10">
    <source>
        <dbReference type="PROSITE" id="PS51898"/>
    </source>
</evidence>
<evidence type="ECO:0000256" key="6">
    <source>
        <dbReference type="ARBA" id="ARBA00023125"/>
    </source>
</evidence>
<reference evidence="13" key="1">
    <citation type="submission" date="2018-02" db="EMBL/GenBank/DDBJ databases">
        <title>Genome sequence of Desulfocucumis palustris strain NAW-5.</title>
        <authorList>
            <person name="Watanabe M."/>
            <person name="Kojima H."/>
            <person name="Fukui M."/>
        </authorList>
    </citation>
    <scope>NUCLEOTIDE SEQUENCE [LARGE SCALE GENOMIC DNA]</scope>
    <source>
        <strain evidence="13">NAW-5</strain>
    </source>
</reference>
<dbReference type="AlphaFoldDB" id="A0A2L2XN89"/>
<dbReference type="Gene3D" id="1.10.443.10">
    <property type="entry name" value="Intergrase catalytic core"/>
    <property type="match status" value="1"/>
</dbReference>
<evidence type="ECO:0000313" key="12">
    <source>
        <dbReference type="EMBL" id="GBF35421.1"/>
    </source>
</evidence>
<dbReference type="InterPro" id="IPR050090">
    <property type="entry name" value="Tyrosine_recombinase_XerCD"/>
</dbReference>
<dbReference type="RefSeq" id="WP_104373490.1">
    <property type="nucleotide sequence ID" value="NZ_BFAV01000162.1"/>
</dbReference>
<dbReference type="SUPFAM" id="SSF56349">
    <property type="entry name" value="DNA breaking-rejoining enzymes"/>
    <property type="match status" value="1"/>
</dbReference>
<dbReference type="Proteomes" id="UP000239549">
    <property type="component" value="Unassembled WGS sequence"/>
</dbReference>
<dbReference type="EMBL" id="BFAV01000162">
    <property type="protein sequence ID" value="GBF35421.1"/>
    <property type="molecule type" value="Genomic_DNA"/>
</dbReference>
<protein>
    <submittedName>
        <fullName evidence="12">Integrase-recombinase protein</fullName>
    </submittedName>
</protein>
<dbReference type="InterPro" id="IPR013762">
    <property type="entry name" value="Integrase-like_cat_sf"/>
</dbReference>
<sequence length="310" mass="34960">MPQVNYLKKFGIKNLDCLLDGFKAHLQFTDRSASSDTYLGIVKAFAGWMNTKYGDFNPASVSPLDVTEYRGYLQNQKGRKGKPMSPLTINKKIVSLRVFFTWLEKSGQVRDNPVSGVKQIALANKSVPKWLNRNEQAALIHAVQDGGNLRDMAIVGIMLHAGLRVSEVFVLDRADIEISHRKGVVRVRRGKGNKYREVPLNKTIRKILVDWMNMNPNQEVPLFPNRYGRAIGVQGIEKLFSYYVNRARPKLDNVTPHSLRHTFCKNLIDSGVSLDQVAMLAGHSSMDVTKRYTAPSMNDLQAAVEKTAWE</sequence>
<evidence type="ECO:0000259" key="11">
    <source>
        <dbReference type="PROSITE" id="PS51900"/>
    </source>
</evidence>
<dbReference type="InterPro" id="IPR002104">
    <property type="entry name" value="Integrase_catalytic"/>
</dbReference>
<dbReference type="GO" id="GO:0015074">
    <property type="term" value="P:DNA integration"/>
    <property type="evidence" value="ECO:0007669"/>
    <property type="project" value="UniProtKB-KW"/>
</dbReference>
<comment type="caution">
    <text evidence="12">The sequence shown here is derived from an EMBL/GenBank/DDBJ whole genome shotgun (WGS) entry which is preliminary data.</text>
</comment>
<dbReference type="InterPro" id="IPR011010">
    <property type="entry name" value="DNA_brk_join_enz"/>
</dbReference>
<dbReference type="PANTHER" id="PTHR30349">
    <property type="entry name" value="PHAGE INTEGRASE-RELATED"/>
    <property type="match status" value="1"/>
</dbReference>
<evidence type="ECO:0000256" key="5">
    <source>
        <dbReference type="ARBA" id="ARBA00022908"/>
    </source>
</evidence>
<evidence type="ECO:0000256" key="4">
    <source>
        <dbReference type="ARBA" id="ARBA00022829"/>
    </source>
</evidence>
<dbReference type="GO" id="GO:0051301">
    <property type="term" value="P:cell division"/>
    <property type="evidence" value="ECO:0007669"/>
    <property type="project" value="UniProtKB-KW"/>
</dbReference>
<name>A0A2L2XN89_9FIRM</name>
<dbReference type="Gene3D" id="1.10.150.130">
    <property type="match status" value="1"/>
</dbReference>
<dbReference type="CDD" id="cd00397">
    <property type="entry name" value="DNA_BRE_C"/>
    <property type="match status" value="1"/>
</dbReference>
<keyword evidence="7" id="KW-0233">DNA recombination</keyword>
<comment type="subcellular location">
    <subcellularLocation>
        <location evidence="1">Cytoplasm</location>
    </subcellularLocation>
</comment>
<evidence type="ECO:0000313" key="13">
    <source>
        <dbReference type="Proteomes" id="UP000239549"/>
    </source>
</evidence>
<feature type="domain" description="Tyr recombinase" evidence="10">
    <location>
        <begin position="126"/>
        <end position="305"/>
    </location>
</feature>
<keyword evidence="6 9" id="KW-0238">DNA-binding</keyword>
<keyword evidence="8" id="KW-0131">Cell cycle</keyword>
<proteinExistence type="predicted"/>
<dbReference type="GO" id="GO:0003677">
    <property type="term" value="F:DNA binding"/>
    <property type="evidence" value="ECO:0007669"/>
    <property type="project" value="UniProtKB-UniRule"/>
</dbReference>
<accession>A0A2L2XN89</accession>
<evidence type="ECO:0000256" key="1">
    <source>
        <dbReference type="ARBA" id="ARBA00004496"/>
    </source>
</evidence>
<dbReference type="GO" id="GO:0007059">
    <property type="term" value="P:chromosome segregation"/>
    <property type="evidence" value="ECO:0007669"/>
    <property type="project" value="UniProtKB-KW"/>
</dbReference>
<dbReference type="PROSITE" id="PS51898">
    <property type="entry name" value="TYR_RECOMBINASE"/>
    <property type="match status" value="1"/>
</dbReference>
<dbReference type="InterPro" id="IPR044068">
    <property type="entry name" value="CB"/>
</dbReference>
<dbReference type="InterPro" id="IPR010998">
    <property type="entry name" value="Integrase_recombinase_N"/>
</dbReference>
<keyword evidence="3" id="KW-0132">Cell division</keyword>
<organism evidence="12 13">
    <name type="scientific">Desulfocucumis palustris</name>
    <dbReference type="NCBI Taxonomy" id="1898651"/>
    <lineage>
        <taxon>Bacteria</taxon>
        <taxon>Bacillati</taxon>
        <taxon>Bacillota</taxon>
        <taxon>Clostridia</taxon>
        <taxon>Eubacteriales</taxon>
        <taxon>Desulfocucumaceae</taxon>
        <taxon>Desulfocucumis</taxon>
    </lineage>
</organism>
<dbReference type="PROSITE" id="PS51900">
    <property type="entry name" value="CB"/>
    <property type="match status" value="1"/>
</dbReference>
<keyword evidence="13" id="KW-1185">Reference proteome</keyword>
<dbReference type="GO" id="GO:0005737">
    <property type="term" value="C:cytoplasm"/>
    <property type="evidence" value="ECO:0007669"/>
    <property type="project" value="UniProtKB-SubCell"/>
</dbReference>
<evidence type="ECO:0000256" key="3">
    <source>
        <dbReference type="ARBA" id="ARBA00022618"/>
    </source>
</evidence>
<feature type="domain" description="Core-binding (CB)" evidence="11">
    <location>
        <begin position="13"/>
        <end position="104"/>
    </location>
</feature>